<keyword evidence="1" id="KW-0472">Membrane</keyword>
<dbReference type="CDD" id="cd01949">
    <property type="entry name" value="GGDEF"/>
    <property type="match status" value="1"/>
</dbReference>
<dbReference type="Pfam" id="PF00990">
    <property type="entry name" value="GGDEF"/>
    <property type="match status" value="1"/>
</dbReference>
<dbReference type="SUPFAM" id="SSF55073">
    <property type="entry name" value="Nucleotide cyclase"/>
    <property type="match status" value="1"/>
</dbReference>
<dbReference type="EC" id="2.7.7.65" evidence="3"/>
<sequence>MGSLRKPASHLLRRLALLRRETSLTLGAVAIVGLGVLMGAITLNDRARVHSVHARYDTVATNLLARDIYSLLLAVRYGGISTARDQTVMLRQYERTLEGLGDLDVSALSPDLVRFHRHIEQDVRRLEPTLTDPEWTSSSTEIFERLNHIAADMLQFASMFGDEANDAIAETEARLENSLIAMGVLICFFVAFCLLLTRRILVQNRKLEDAVRTDFLTGIRNRYALQHDLEMTVGKQDCAAVLLDLDGFKSVNDRLGHNAGDTLLRVVADRMQLCCAPGETAYRIGGDEFAVIIEGKEARLRGMRYCERFLSAIANPVRVGRTKLRVTASLGVSELAADSRDSVDQLMGRADKALYRAKGCGKACYRVDGEDERLTQRDVMEAIDAIDAPHPHPQTAKAVA</sequence>
<keyword evidence="3" id="KW-0808">Transferase</keyword>
<evidence type="ECO:0000313" key="4">
    <source>
        <dbReference type="Proteomes" id="UP001294412"/>
    </source>
</evidence>
<feature type="domain" description="GGDEF" evidence="2">
    <location>
        <begin position="236"/>
        <end position="370"/>
    </location>
</feature>
<reference evidence="3 4" key="1">
    <citation type="submission" date="2023-12" db="EMBL/GenBank/DDBJ databases">
        <title>Description of Novel Strain Fulvimarina sp. 2208YS6-2-32 isolated from Uroteuthis (Photololigo) edulis.</title>
        <authorList>
            <person name="Park J.-S."/>
        </authorList>
    </citation>
    <scope>NUCLEOTIDE SEQUENCE [LARGE SCALE GENOMIC DNA]</scope>
    <source>
        <strain evidence="3 4">2208YS6-2-32</strain>
    </source>
</reference>
<evidence type="ECO:0000313" key="3">
    <source>
        <dbReference type="EMBL" id="MDY8107889.1"/>
    </source>
</evidence>
<dbReference type="EMBL" id="JAXLPB010000001">
    <property type="protein sequence ID" value="MDY8107889.1"/>
    <property type="molecule type" value="Genomic_DNA"/>
</dbReference>
<protein>
    <submittedName>
        <fullName evidence="3">GGDEF domain-containing protein</fullName>
        <ecNumber evidence="3">2.7.7.65</ecNumber>
    </submittedName>
</protein>
<dbReference type="InterPro" id="IPR029787">
    <property type="entry name" value="Nucleotide_cyclase"/>
</dbReference>
<name>A0ABU5HZ70_9HYPH</name>
<dbReference type="PANTHER" id="PTHR46663">
    <property type="entry name" value="DIGUANYLATE CYCLASE DGCT-RELATED"/>
    <property type="match status" value="1"/>
</dbReference>
<keyword evidence="4" id="KW-1185">Reference proteome</keyword>
<dbReference type="InterPro" id="IPR043128">
    <property type="entry name" value="Rev_trsase/Diguanyl_cyclase"/>
</dbReference>
<dbReference type="Gene3D" id="3.30.70.270">
    <property type="match status" value="1"/>
</dbReference>
<dbReference type="NCBIfam" id="TIGR00254">
    <property type="entry name" value="GGDEF"/>
    <property type="match status" value="1"/>
</dbReference>
<dbReference type="InterPro" id="IPR000160">
    <property type="entry name" value="GGDEF_dom"/>
</dbReference>
<dbReference type="SMART" id="SM00267">
    <property type="entry name" value="GGDEF"/>
    <property type="match status" value="1"/>
</dbReference>
<dbReference type="Proteomes" id="UP001294412">
    <property type="component" value="Unassembled WGS sequence"/>
</dbReference>
<dbReference type="PANTHER" id="PTHR46663:SF4">
    <property type="entry name" value="DIGUANYLATE CYCLASE DGCT-RELATED"/>
    <property type="match status" value="1"/>
</dbReference>
<feature type="transmembrane region" description="Helical" evidence="1">
    <location>
        <begin position="179"/>
        <end position="197"/>
    </location>
</feature>
<feature type="transmembrane region" description="Helical" evidence="1">
    <location>
        <begin position="21"/>
        <end position="43"/>
    </location>
</feature>
<proteinExistence type="predicted"/>
<dbReference type="GO" id="GO:0052621">
    <property type="term" value="F:diguanylate cyclase activity"/>
    <property type="evidence" value="ECO:0007669"/>
    <property type="project" value="UniProtKB-EC"/>
</dbReference>
<keyword evidence="3" id="KW-0548">Nucleotidyltransferase</keyword>
<evidence type="ECO:0000259" key="2">
    <source>
        <dbReference type="PROSITE" id="PS50887"/>
    </source>
</evidence>
<comment type="caution">
    <text evidence="3">The sequence shown here is derived from an EMBL/GenBank/DDBJ whole genome shotgun (WGS) entry which is preliminary data.</text>
</comment>
<dbReference type="PROSITE" id="PS50887">
    <property type="entry name" value="GGDEF"/>
    <property type="match status" value="1"/>
</dbReference>
<dbReference type="InterPro" id="IPR052163">
    <property type="entry name" value="DGC-Regulatory_Protein"/>
</dbReference>
<accession>A0ABU5HZ70</accession>
<organism evidence="3 4">
    <name type="scientific">Fulvimarina uroteuthidis</name>
    <dbReference type="NCBI Taxonomy" id="3098149"/>
    <lineage>
        <taxon>Bacteria</taxon>
        <taxon>Pseudomonadati</taxon>
        <taxon>Pseudomonadota</taxon>
        <taxon>Alphaproteobacteria</taxon>
        <taxon>Hyphomicrobiales</taxon>
        <taxon>Aurantimonadaceae</taxon>
        <taxon>Fulvimarina</taxon>
    </lineage>
</organism>
<evidence type="ECO:0000256" key="1">
    <source>
        <dbReference type="SAM" id="Phobius"/>
    </source>
</evidence>
<gene>
    <name evidence="3" type="ORF">U0C82_01835</name>
</gene>
<keyword evidence="1" id="KW-1133">Transmembrane helix</keyword>
<keyword evidence="1" id="KW-0812">Transmembrane</keyword>